<protein>
    <submittedName>
        <fullName evidence="4">Putative RNA-binding protein</fullName>
    </submittedName>
</protein>
<evidence type="ECO:0000259" key="3">
    <source>
        <dbReference type="PROSITE" id="PS51295"/>
    </source>
</evidence>
<proteinExistence type="predicted"/>
<accession>A0A075HB03</accession>
<evidence type="ECO:0000313" key="4">
    <source>
        <dbReference type="EMBL" id="AIF13731.1"/>
    </source>
</evidence>
<dbReference type="SMART" id="SM01103">
    <property type="entry name" value="CRS1_YhbY"/>
    <property type="match status" value="1"/>
</dbReference>
<dbReference type="AlphaFoldDB" id="A0A075HB03"/>
<dbReference type="InterPro" id="IPR001890">
    <property type="entry name" value="RNA-binding_CRM"/>
</dbReference>
<dbReference type="EMBL" id="KF900982">
    <property type="protein sequence ID" value="AIF13731.1"/>
    <property type="molecule type" value="Genomic_DNA"/>
</dbReference>
<dbReference type="GO" id="GO:0003723">
    <property type="term" value="F:RNA binding"/>
    <property type="evidence" value="ECO:0007669"/>
    <property type="project" value="UniProtKB-UniRule"/>
</dbReference>
<keyword evidence="1 2" id="KW-0694">RNA-binding</keyword>
<dbReference type="PROSITE" id="PS51295">
    <property type="entry name" value="CRM"/>
    <property type="match status" value="1"/>
</dbReference>
<reference evidence="4" key="1">
    <citation type="journal article" date="2014" name="Genome Biol. Evol.">
        <title>Pangenome evidence for extensive interdomain horizontal transfer affecting lineage core and shell genes in uncultured planktonic thaumarchaeota and euryarchaeota.</title>
        <authorList>
            <person name="Deschamps P."/>
            <person name="Zivanovic Y."/>
            <person name="Moreira D."/>
            <person name="Rodriguez-Valera F."/>
            <person name="Lopez-Garcia P."/>
        </authorList>
    </citation>
    <scope>NUCLEOTIDE SEQUENCE</scope>
</reference>
<dbReference type="InterPro" id="IPR051925">
    <property type="entry name" value="RNA-binding_domain"/>
</dbReference>
<dbReference type="SUPFAM" id="SSF75471">
    <property type="entry name" value="YhbY-like"/>
    <property type="match status" value="1"/>
</dbReference>
<name>A0A075HB03_9EURY</name>
<dbReference type="InterPro" id="IPR035920">
    <property type="entry name" value="YhbY-like_sf"/>
</dbReference>
<evidence type="ECO:0000256" key="2">
    <source>
        <dbReference type="PROSITE-ProRule" id="PRU00626"/>
    </source>
</evidence>
<dbReference type="PANTHER" id="PTHR40065">
    <property type="entry name" value="RNA-BINDING PROTEIN YHBY"/>
    <property type="match status" value="1"/>
</dbReference>
<organism evidence="4">
    <name type="scientific">uncultured marine group II/III euryarchaeote KM3_63_F10</name>
    <dbReference type="NCBI Taxonomy" id="1456478"/>
    <lineage>
        <taxon>Archaea</taxon>
        <taxon>Methanobacteriati</taxon>
        <taxon>Methanobacteriota</taxon>
        <taxon>environmental samples</taxon>
    </lineage>
</organism>
<dbReference type="Pfam" id="PF01985">
    <property type="entry name" value="CRS1_YhbY"/>
    <property type="match status" value="1"/>
</dbReference>
<sequence length="103" mass="11071">MRDPISKGGIPISGDAPESILRRAKDRSLAVTIRIGKEGITDSVVSELSDQLGKRRLVKAKANRGMLNGSYERSEAFTALADATGSRLVHSRGNTAVFWSGSR</sequence>
<dbReference type="PANTHER" id="PTHR40065:SF3">
    <property type="entry name" value="RNA-BINDING PROTEIN YHBY"/>
    <property type="match status" value="1"/>
</dbReference>
<evidence type="ECO:0000256" key="1">
    <source>
        <dbReference type="ARBA" id="ARBA00022884"/>
    </source>
</evidence>
<feature type="domain" description="CRM" evidence="3">
    <location>
        <begin position="11"/>
        <end position="103"/>
    </location>
</feature>
<dbReference type="Gene3D" id="3.30.110.60">
    <property type="entry name" value="YhbY-like"/>
    <property type="match status" value="1"/>
</dbReference>